<evidence type="ECO:0000313" key="6">
    <source>
        <dbReference type="EMBL" id="RZC75943.1"/>
    </source>
</evidence>
<evidence type="ECO:0000259" key="4">
    <source>
        <dbReference type="PROSITE" id="PS50011"/>
    </source>
</evidence>
<dbReference type="Gene3D" id="3.30.200.20">
    <property type="entry name" value="Phosphorylase Kinase, domain 1"/>
    <property type="match status" value="1"/>
</dbReference>
<dbReference type="GO" id="GO:0048544">
    <property type="term" value="P:recognition of pollen"/>
    <property type="evidence" value="ECO:0007669"/>
    <property type="project" value="InterPro"/>
</dbReference>
<dbReference type="InterPro" id="IPR011009">
    <property type="entry name" value="Kinase-like_dom_sf"/>
</dbReference>
<dbReference type="InterPro" id="IPR003609">
    <property type="entry name" value="Pan_app"/>
</dbReference>
<keyword evidence="7" id="KW-1185">Reference proteome</keyword>
<keyword evidence="3" id="KW-0472">Membrane</keyword>
<evidence type="ECO:0000256" key="2">
    <source>
        <dbReference type="ARBA" id="ARBA00023157"/>
    </source>
</evidence>
<feature type="domain" description="Apple" evidence="5">
    <location>
        <begin position="114"/>
        <end position="190"/>
    </location>
</feature>
<organism evidence="6 7">
    <name type="scientific">Papaver somniferum</name>
    <name type="common">Opium poppy</name>
    <dbReference type="NCBI Taxonomy" id="3469"/>
    <lineage>
        <taxon>Eukaryota</taxon>
        <taxon>Viridiplantae</taxon>
        <taxon>Streptophyta</taxon>
        <taxon>Embryophyta</taxon>
        <taxon>Tracheophyta</taxon>
        <taxon>Spermatophyta</taxon>
        <taxon>Magnoliopsida</taxon>
        <taxon>Ranunculales</taxon>
        <taxon>Papaveraceae</taxon>
        <taxon>Papaveroideae</taxon>
        <taxon>Papaver</taxon>
    </lineage>
</organism>
<feature type="transmembrane region" description="Helical" evidence="3">
    <location>
        <begin position="218"/>
        <end position="243"/>
    </location>
</feature>
<evidence type="ECO:0000313" key="7">
    <source>
        <dbReference type="Proteomes" id="UP000316621"/>
    </source>
</evidence>
<keyword evidence="2" id="KW-1015">Disulfide bond</keyword>
<keyword evidence="3" id="KW-0812">Transmembrane</keyword>
<name>A0A4Y7KRH7_PAPSO</name>
<dbReference type="InterPro" id="IPR000719">
    <property type="entry name" value="Prot_kinase_dom"/>
</dbReference>
<evidence type="ECO:0000256" key="1">
    <source>
        <dbReference type="ARBA" id="ARBA00022729"/>
    </source>
</evidence>
<dbReference type="InterPro" id="IPR001245">
    <property type="entry name" value="Ser-Thr/Tyr_kinase_cat_dom"/>
</dbReference>
<dbReference type="PROSITE" id="PS50011">
    <property type="entry name" value="PROTEIN_KINASE_DOM"/>
    <property type="match status" value="1"/>
</dbReference>
<dbReference type="Pfam" id="PF07714">
    <property type="entry name" value="PK_Tyr_Ser-Thr"/>
    <property type="match status" value="1"/>
</dbReference>
<feature type="domain" description="Protein kinase" evidence="4">
    <location>
        <begin position="274"/>
        <end position="377"/>
    </location>
</feature>
<dbReference type="PANTHER" id="PTHR32444">
    <property type="entry name" value="BULB-TYPE LECTIN DOMAIN-CONTAINING PROTEIN"/>
    <property type="match status" value="1"/>
</dbReference>
<dbReference type="InterPro" id="IPR000858">
    <property type="entry name" value="S_locus_glycoprot_dom"/>
</dbReference>
<keyword evidence="1" id="KW-0732">Signal</keyword>
<dbReference type="CDD" id="cd01098">
    <property type="entry name" value="PAN_AP_plant"/>
    <property type="match status" value="1"/>
</dbReference>
<dbReference type="Proteomes" id="UP000316621">
    <property type="component" value="Chromosome 9"/>
</dbReference>
<dbReference type="SUPFAM" id="SSF56112">
    <property type="entry name" value="Protein kinase-like (PK-like)"/>
    <property type="match status" value="1"/>
</dbReference>
<dbReference type="OMA" id="SCACIAY"/>
<dbReference type="PROSITE" id="PS50948">
    <property type="entry name" value="PAN"/>
    <property type="match status" value="1"/>
</dbReference>
<evidence type="ECO:0008006" key="8">
    <source>
        <dbReference type="Google" id="ProtNLM"/>
    </source>
</evidence>
<dbReference type="AlphaFoldDB" id="A0A4Y7KRH7"/>
<dbReference type="Gramene" id="RZC75943">
    <property type="protein sequence ID" value="RZC75943"/>
    <property type="gene ID" value="C5167_000244"/>
</dbReference>
<dbReference type="EMBL" id="CM010723">
    <property type="protein sequence ID" value="RZC75943.1"/>
    <property type="molecule type" value="Genomic_DNA"/>
</dbReference>
<dbReference type="GO" id="GO:0004672">
    <property type="term" value="F:protein kinase activity"/>
    <property type="evidence" value="ECO:0007669"/>
    <property type="project" value="InterPro"/>
</dbReference>
<accession>A0A4Y7KRH7</accession>
<dbReference type="Pfam" id="PF08276">
    <property type="entry name" value="PAN_2"/>
    <property type="match status" value="1"/>
</dbReference>
<keyword evidence="3" id="KW-1133">Transmembrane helix</keyword>
<gene>
    <name evidence="6" type="ORF">C5167_000244</name>
</gene>
<proteinExistence type="predicted"/>
<dbReference type="PANTHER" id="PTHR32444:SF247">
    <property type="entry name" value="OS01G0958200 PROTEIN"/>
    <property type="match status" value="1"/>
</dbReference>
<feature type="transmembrane region" description="Helical" evidence="3">
    <location>
        <begin position="354"/>
        <end position="372"/>
    </location>
</feature>
<evidence type="ECO:0000259" key="5">
    <source>
        <dbReference type="PROSITE" id="PS50948"/>
    </source>
</evidence>
<protein>
    <recommendedName>
        <fullName evidence="8">Protein kinase domain-containing protein</fullName>
    </recommendedName>
</protein>
<dbReference type="GO" id="GO:0005524">
    <property type="term" value="F:ATP binding"/>
    <property type="evidence" value="ECO:0007669"/>
    <property type="project" value="InterPro"/>
</dbReference>
<sequence length="377" mass="42347">MRLNFEFNFSVISNANGSYYTYSLYDKSTIHTFVMDISGQIKSFKWSESKPLWDVLYVQPRRLCDVYSASGPFGNCNQETWKCECLPGFIPQFPTDWSLQDSTGGCVRRTPLQCESKDGFLTIPTSKLPDEPRLSPIYGSEECKLACEGSCACIAYAFIGNGCRTWDKDIINFNQFTPSGGPTTFYLRLAASEIRSIATFPSSPVPVSTAQARNRKAIVWKIVLPVFTLVATIMGVLGYIYLLKRNKANKRGRLKGLQGVLTDLLKSKSTYIDSPNTNMFNDGGFGPVYKGKLQNGQEIAVKRLSTESGQGIEEFKNEVVLISRLQHRNLVKLLGCCVEGKENMLRYEYMPKRSLDAFLFGMCSFLVCYQILLKPCV</sequence>
<reference evidence="6 7" key="1">
    <citation type="journal article" date="2018" name="Science">
        <title>The opium poppy genome and morphinan production.</title>
        <authorList>
            <person name="Guo L."/>
            <person name="Winzer T."/>
            <person name="Yang X."/>
            <person name="Li Y."/>
            <person name="Ning Z."/>
            <person name="He Z."/>
            <person name="Teodor R."/>
            <person name="Lu Y."/>
            <person name="Bowser T.A."/>
            <person name="Graham I.A."/>
            <person name="Ye K."/>
        </authorList>
    </citation>
    <scope>NUCLEOTIDE SEQUENCE [LARGE SCALE GENOMIC DNA]</scope>
    <source>
        <strain evidence="7">cv. HN1</strain>
        <tissue evidence="6">Leaves</tissue>
    </source>
</reference>
<dbReference type="FunFam" id="3.30.200.20:FF:000910">
    <property type="entry name" value="Cysteine-rich receptor-like protein kinase 11"/>
    <property type="match status" value="1"/>
</dbReference>
<evidence type="ECO:0000256" key="3">
    <source>
        <dbReference type="SAM" id="Phobius"/>
    </source>
</evidence>
<dbReference type="Pfam" id="PF00954">
    <property type="entry name" value="S_locus_glycop"/>
    <property type="match status" value="1"/>
</dbReference>